<accession>A0A1L7CWS8</accession>
<dbReference type="PROSITE" id="PS51257">
    <property type="entry name" value="PROKAR_LIPOPROTEIN"/>
    <property type="match status" value="1"/>
</dbReference>
<feature type="compositionally biased region" description="Low complexity" evidence="1">
    <location>
        <begin position="82"/>
        <end position="96"/>
    </location>
</feature>
<name>A0A1L7CWS8_9CORY</name>
<evidence type="ECO:0000313" key="4">
    <source>
        <dbReference type="Proteomes" id="UP000185469"/>
    </source>
</evidence>
<keyword evidence="2" id="KW-0732">Signal</keyword>
<sequence>MSTRIPHRPRITAAAVACAAALTLTACGGGSGEVAAPPAQAPAITETVTETTTATTESESPTTSTTREDDDRDSRGDRGADSDSSGSGSTRSASGTYTKPTSAKEDDSPGHKPFDGPFNVKADIAEMELGRHGSDRIRAGKPAIVLWAVEVNGREITDDACETHVSITDAEGREYIDAQPTGKACTNDNFVAAEDVMVKLEDGLQPGDYLLRVRITMDGDTVVFPLTFTVER</sequence>
<feature type="compositionally biased region" description="Low complexity" evidence="1">
    <location>
        <begin position="45"/>
        <end position="65"/>
    </location>
</feature>
<feature type="region of interest" description="Disordered" evidence="1">
    <location>
        <begin position="32"/>
        <end position="118"/>
    </location>
</feature>
<evidence type="ECO:0000256" key="1">
    <source>
        <dbReference type="SAM" id="MobiDB-lite"/>
    </source>
</evidence>
<protein>
    <submittedName>
        <fullName evidence="3">Uncharacterized protein</fullName>
    </submittedName>
</protein>
<feature type="chain" id="PRO_5039361354" evidence="2">
    <location>
        <begin position="29"/>
        <end position="232"/>
    </location>
</feature>
<organism evidence="3 4">
    <name type="scientific">Corynebacterium sphenisci DSM 44792</name>
    <dbReference type="NCBI Taxonomy" id="1437874"/>
    <lineage>
        <taxon>Bacteria</taxon>
        <taxon>Bacillati</taxon>
        <taxon>Actinomycetota</taxon>
        <taxon>Actinomycetes</taxon>
        <taxon>Mycobacteriales</taxon>
        <taxon>Corynebacteriaceae</taxon>
        <taxon>Corynebacterium</taxon>
    </lineage>
</organism>
<feature type="compositionally biased region" description="Basic and acidic residues" evidence="1">
    <location>
        <begin position="102"/>
        <end position="114"/>
    </location>
</feature>
<dbReference type="RefSeq" id="WP_075691497.1">
    <property type="nucleotide sequence ID" value="NZ_CP009248.1"/>
</dbReference>
<evidence type="ECO:0000313" key="3">
    <source>
        <dbReference type="EMBL" id="APT90278.1"/>
    </source>
</evidence>
<dbReference type="Proteomes" id="UP000185469">
    <property type="component" value="Chromosome"/>
</dbReference>
<proteinExistence type="predicted"/>
<reference evidence="3 4" key="1">
    <citation type="submission" date="2014-08" db="EMBL/GenBank/DDBJ databases">
        <title>Complete genome sequence of Corynebacterium sphenisci CECT 5990(T) (=DSM 44792(T)), isolated from healthy wild penguins.</title>
        <authorList>
            <person name="Ruckert C."/>
            <person name="Albersmeier A."/>
            <person name="Winkler A."/>
            <person name="Kalinowski J."/>
        </authorList>
    </citation>
    <scope>NUCLEOTIDE SEQUENCE [LARGE SCALE GENOMIC DNA]</scope>
    <source>
        <strain evidence="3 4">DSM 44792</strain>
    </source>
</reference>
<feature type="signal peptide" evidence="2">
    <location>
        <begin position="1"/>
        <end position="28"/>
    </location>
</feature>
<feature type="compositionally biased region" description="Basic and acidic residues" evidence="1">
    <location>
        <begin position="66"/>
        <end position="81"/>
    </location>
</feature>
<dbReference type="OrthoDB" id="102473at2"/>
<dbReference type="KEGG" id="csph:CSPHI_03430"/>
<dbReference type="EMBL" id="CP009248">
    <property type="protein sequence ID" value="APT90278.1"/>
    <property type="molecule type" value="Genomic_DNA"/>
</dbReference>
<keyword evidence="4" id="KW-1185">Reference proteome</keyword>
<gene>
    <name evidence="3" type="ORF">CSPHI_03430</name>
</gene>
<dbReference type="AlphaFoldDB" id="A0A1L7CWS8"/>
<evidence type="ECO:0000256" key="2">
    <source>
        <dbReference type="SAM" id="SignalP"/>
    </source>
</evidence>